<proteinExistence type="predicted"/>
<name>A0AAQ3NMX6_VIGMU</name>
<organism evidence="1 2">
    <name type="scientific">Vigna mungo</name>
    <name type="common">Black gram</name>
    <name type="synonym">Phaseolus mungo</name>
    <dbReference type="NCBI Taxonomy" id="3915"/>
    <lineage>
        <taxon>Eukaryota</taxon>
        <taxon>Viridiplantae</taxon>
        <taxon>Streptophyta</taxon>
        <taxon>Embryophyta</taxon>
        <taxon>Tracheophyta</taxon>
        <taxon>Spermatophyta</taxon>
        <taxon>Magnoliopsida</taxon>
        <taxon>eudicotyledons</taxon>
        <taxon>Gunneridae</taxon>
        <taxon>Pentapetalae</taxon>
        <taxon>rosids</taxon>
        <taxon>fabids</taxon>
        <taxon>Fabales</taxon>
        <taxon>Fabaceae</taxon>
        <taxon>Papilionoideae</taxon>
        <taxon>50 kb inversion clade</taxon>
        <taxon>NPAAA clade</taxon>
        <taxon>indigoferoid/millettioid clade</taxon>
        <taxon>Phaseoleae</taxon>
        <taxon>Vigna</taxon>
    </lineage>
</organism>
<evidence type="ECO:0000313" key="2">
    <source>
        <dbReference type="Proteomes" id="UP001374535"/>
    </source>
</evidence>
<dbReference type="AlphaFoldDB" id="A0AAQ3NMX6"/>
<sequence length="359" mass="39806">MRFLYDRAPHLSLPIDPTQLELENTETRLPNIKPAIDNRIQAVIHVQLPSGRGCTLTAHPANHPNLNPIVFTALHCKVPSLELLVKNLPRILVLPTMAGVGDNITLVNIILVTTRDNHARGNWFAVGTHAGRKIIDAGLRLTVQPNHAQLHPIKEHITNANTRNRTNNSLVAIQPQTTAPHHGRGSQIAARLAGVHPPLFLHRRQHAQRVIHHPSSPDNVPEVPLLRPAKIRHPNQLLTPPPRSGCGHHRRRLLLFRNGHNCPRIRVRNGVLWGLLQPWVRIGFGFDMLRVFGKRVGKSVVSELLQAIGDGVGNGIILGVGERGVEKLGDSVELREQVVVWFVGGSVAYEIEVEVERPI</sequence>
<gene>
    <name evidence="1" type="ORF">V8G54_017819</name>
</gene>
<evidence type="ECO:0000313" key="1">
    <source>
        <dbReference type="EMBL" id="WVZ13289.1"/>
    </source>
</evidence>
<protein>
    <submittedName>
        <fullName evidence="1">Uncharacterized protein</fullName>
    </submittedName>
</protein>
<keyword evidence="2" id="KW-1185">Reference proteome</keyword>
<reference evidence="1 2" key="1">
    <citation type="journal article" date="2023" name="Life. Sci Alliance">
        <title>Evolutionary insights into 3D genome organization and epigenetic landscape of Vigna mungo.</title>
        <authorList>
            <person name="Junaid A."/>
            <person name="Singh B."/>
            <person name="Bhatia S."/>
        </authorList>
    </citation>
    <scope>NUCLEOTIDE SEQUENCE [LARGE SCALE GENOMIC DNA]</scope>
    <source>
        <strain evidence="1">Urdbean</strain>
    </source>
</reference>
<accession>A0AAQ3NMX6</accession>
<dbReference type="Proteomes" id="UP001374535">
    <property type="component" value="Chromosome 5"/>
</dbReference>
<dbReference type="EMBL" id="CP144696">
    <property type="protein sequence ID" value="WVZ13289.1"/>
    <property type="molecule type" value="Genomic_DNA"/>
</dbReference>